<dbReference type="GeneID" id="28822690"/>
<keyword evidence="2" id="KW-1185">Reference proteome</keyword>
<accession>A0A194XHQ9</accession>
<name>A0A194XHQ9_MOLSC</name>
<dbReference type="KEGG" id="psco:LY89DRAFT_667278"/>
<dbReference type="RefSeq" id="XP_018073662.1">
    <property type="nucleotide sequence ID" value="XM_018212964.1"/>
</dbReference>
<evidence type="ECO:0000313" key="1">
    <source>
        <dbReference type="EMBL" id="KUJ19307.1"/>
    </source>
</evidence>
<protein>
    <submittedName>
        <fullName evidence="1">Uncharacterized protein</fullName>
    </submittedName>
</protein>
<organism evidence="1 2">
    <name type="scientific">Mollisia scopiformis</name>
    <name type="common">Conifer needle endophyte fungus</name>
    <name type="synonym">Phialocephala scopiformis</name>
    <dbReference type="NCBI Taxonomy" id="149040"/>
    <lineage>
        <taxon>Eukaryota</taxon>
        <taxon>Fungi</taxon>
        <taxon>Dikarya</taxon>
        <taxon>Ascomycota</taxon>
        <taxon>Pezizomycotina</taxon>
        <taxon>Leotiomycetes</taxon>
        <taxon>Helotiales</taxon>
        <taxon>Mollisiaceae</taxon>
        <taxon>Mollisia</taxon>
    </lineage>
</organism>
<dbReference type="Proteomes" id="UP000070700">
    <property type="component" value="Unassembled WGS sequence"/>
</dbReference>
<dbReference type="AlphaFoldDB" id="A0A194XHQ9"/>
<sequence>MPPSEQEIEEELERLLNTNADDFLKRMNSLHLIRYYSDFPKTKPAMPPSQQAVQRILRLSGKQFLQVIKYMDVKELPSEEERVAQGFSHHFLQLIADAQKVAPIKFMLNQVVLGGPSQDTEQMNERKDLSNQMLMHPHTIGARACGLILKGLPQDDESNAWLERYVESILRDVKIVDRKLRLKMILEGRVIWCLFGLQFGEDGTGQLINASEMQVTVPWTYTDKLIICLSQPPKEIIRWAQNMLADSTKWTTDPDCGNERIVNIINTVGTGPELFPHEADPIGVRATSLLFQTAARYQESDKAMERMAAKTMRVWLYQAKASLHRSKNLMVSADLDSSVLNDNE</sequence>
<proteinExistence type="predicted"/>
<dbReference type="InParanoid" id="A0A194XHQ9"/>
<gene>
    <name evidence="1" type="ORF">LY89DRAFT_667278</name>
</gene>
<reference evidence="1 2" key="1">
    <citation type="submission" date="2015-10" db="EMBL/GenBank/DDBJ databases">
        <title>Full genome of DAOMC 229536 Phialocephala scopiformis, a fungal endophyte of spruce producing the potent anti-insectan compound rugulosin.</title>
        <authorList>
            <consortium name="DOE Joint Genome Institute"/>
            <person name="Walker A.K."/>
            <person name="Frasz S.L."/>
            <person name="Seifert K.A."/>
            <person name="Miller J.D."/>
            <person name="Mondo S.J."/>
            <person name="Labutti K."/>
            <person name="Lipzen A."/>
            <person name="Dockter R."/>
            <person name="Kennedy M."/>
            <person name="Grigoriev I.V."/>
            <person name="Spatafora J.W."/>
        </authorList>
    </citation>
    <scope>NUCLEOTIDE SEQUENCE [LARGE SCALE GENOMIC DNA]</scope>
    <source>
        <strain evidence="1 2">CBS 120377</strain>
    </source>
</reference>
<dbReference type="EMBL" id="KQ947411">
    <property type="protein sequence ID" value="KUJ19307.1"/>
    <property type="molecule type" value="Genomic_DNA"/>
</dbReference>
<evidence type="ECO:0000313" key="2">
    <source>
        <dbReference type="Proteomes" id="UP000070700"/>
    </source>
</evidence>